<proteinExistence type="predicted"/>
<dbReference type="AlphaFoldDB" id="A0A9P6Q7G6"/>
<feature type="region of interest" description="Disordered" evidence="4">
    <location>
        <begin position="805"/>
        <end position="837"/>
    </location>
</feature>
<name>A0A9P6Q7G6_9FUNG</name>
<dbReference type="GO" id="GO:0006206">
    <property type="term" value="P:pyrimidine nucleobase metabolic process"/>
    <property type="evidence" value="ECO:0007669"/>
    <property type="project" value="TreeGrafter"/>
</dbReference>
<gene>
    <name evidence="5" type="ORF">DFQ27_002439</name>
</gene>
<evidence type="ECO:0008006" key="7">
    <source>
        <dbReference type="Google" id="ProtNLM"/>
    </source>
</evidence>
<feature type="compositionally biased region" description="Polar residues" evidence="4">
    <location>
        <begin position="1017"/>
        <end position="1027"/>
    </location>
</feature>
<keyword evidence="2" id="KW-0677">Repeat</keyword>
<evidence type="ECO:0000256" key="1">
    <source>
        <dbReference type="ARBA" id="ARBA00022574"/>
    </source>
</evidence>
<feature type="region of interest" description="Disordered" evidence="4">
    <location>
        <begin position="714"/>
        <end position="735"/>
    </location>
</feature>
<feature type="compositionally biased region" description="Basic residues" evidence="4">
    <location>
        <begin position="469"/>
        <end position="479"/>
    </location>
</feature>
<dbReference type="Proteomes" id="UP000807716">
    <property type="component" value="Unassembled WGS sequence"/>
</dbReference>
<keyword evidence="6" id="KW-1185">Reference proteome</keyword>
<feature type="region of interest" description="Disordered" evidence="4">
    <location>
        <begin position="866"/>
        <end position="928"/>
    </location>
</feature>
<dbReference type="SUPFAM" id="SSF81383">
    <property type="entry name" value="F-box domain"/>
    <property type="match status" value="1"/>
</dbReference>
<comment type="caution">
    <text evidence="5">The sequence shown here is derived from an EMBL/GenBank/DDBJ whole genome shotgun (WGS) entry which is preliminary data.</text>
</comment>
<dbReference type="InterPro" id="IPR036322">
    <property type="entry name" value="WD40_repeat_dom_sf"/>
</dbReference>
<dbReference type="InterPro" id="IPR036047">
    <property type="entry name" value="F-box-like_dom_sf"/>
</dbReference>
<dbReference type="InterPro" id="IPR019775">
    <property type="entry name" value="WD40_repeat_CS"/>
</dbReference>
<feature type="compositionally biased region" description="Polar residues" evidence="4">
    <location>
        <begin position="763"/>
        <end position="793"/>
    </location>
</feature>
<dbReference type="PROSITE" id="PS00678">
    <property type="entry name" value="WD_REPEATS_1"/>
    <property type="match status" value="1"/>
</dbReference>
<dbReference type="GO" id="GO:0009166">
    <property type="term" value="P:nucleotide catabolic process"/>
    <property type="evidence" value="ECO:0007669"/>
    <property type="project" value="TreeGrafter"/>
</dbReference>
<feature type="compositionally biased region" description="Polar residues" evidence="4">
    <location>
        <begin position="820"/>
        <end position="834"/>
    </location>
</feature>
<dbReference type="Gene3D" id="2.130.10.10">
    <property type="entry name" value="YVTN repeat-like/Quinoprotein amine dehydrogenase"/>
    <property type="match status" value="1"/>
</dbReference>
<dbReference type="SMART" id="SM00320">
    <property type="entry name" value="WD40"/>
    <property type="match status" value="3"/>
</dbReference>
<dbReference type="EMBL" id="JAAAJB010000191">
    <property type="protein sequence ID" value="KAG0262310.1"/>
    <property type="molecule type" value="Genomic_DNA"/>
</dbReference>
<evidence type="ECO:0000256" key="3">
    <source>
        <dbReference type="PROSITE-ProRule" id="PRU00221"/>
    </source>
</evidence>
<feature type="region of interest" description="Disordered" evidence="4">
    <location>
        <begin position="940"/>
        <end position="1056"/>
    </location>
</feature>
<dbReference type="InterPro" id="IPR015943">
    <property type="entry name" value="WD40/YVTN_repeat-like_dom_sf"/>
</dbReference>
<dbReference type="SUPFAM" id="SSF50998">
    <property type="entry name" value="Quinoprotein alcohol dehydrogenase-like"/>
    <property type="match status" value="1"/>
</dbReference>
<dbReference type="PANTHER" id="PTHR47438">
    <property type="entry name" value="PHOSPHATE METABOLISM PROTEIN 8-RELATED"/>
    <property type="match status" value="1"/>
</dbReference>
<feature type="compositionally biased region" description="Polar residues" evidence="4">
    <location>
        <begin position="714"/>
        <end position="730"/>
    </location>
</feature>
<dbReference type="InterPro" id="IPR001680">
    <property type="entry name" value="WD40_rpt"/>
</dbReference>
<feature type="compositionally biased region" description="Polar residues" evidence="4">
    <location>
        <begin position="480"/>
        <end position="492"/>
    </location>
</feature>
<feature type="region of interest" description="Disordered" evidence="4">
    <location>
        <begin position="760"/>
        <end position="793"/>
    </location>
</feature>
<dbReference type="PROSITE" id="PS50082">
    <property type="entry name" value="WD_REPEATS_2"/>
    <property type="match status" value="1"/>
</dbReference>
<evidence type="ECO:0000313" key="5">
    <source>
        <dbReference type="EMBL" id="KAG0262310.1"/>
    </source>
</evidence>
<dbReference type="OrthoDB" id="1065058at2759"/>
<dbReference type="GO" id="GO:0008252">
    <property type="term" value="F:nucleotidase activity"/>
    <property type="evidence" value="ECO:0007669"/>
    <property type="project" value="TreeGrafter"/>
</dbReference>
<organism evidence="5 6">
    <name type="scientific">Actinomortierella ambigua</name>
    <dbReference type="NCBI Taxonomy" id="1343610"/>
    <lineage>
        <taxon>Eukaryota</taxon>
        <taxon>Fungi</taxon>
        <taxon>Fungi incertae sedis</taxon>
        <taxon>Mucoromycota</taxon>
        <taxon>Mortierellomycotina</taxon>
        <taxon>Mortierellomycetes</taxon>
        <taxon>Mortierellales</taxon>
        <taxon>Mortierellaceae</taxon>
        <taxon>Actinomortierella</taxon>
    </lineage>
</organism>
<dbReference type="InterPro" id="IPR052791">
    <property type="entry name" value="SSM1_domain"/>
</dbReference>
<dbReference type="SUPFAM" id="SSF50978">
    <property type="entry name" value="WD40 repeat-like"/>
    <property type="match status" value="1"/>
</dbReference>
<evidence type="ECO:0000256" key="2">
    <source>
        <dbReference type="ARBA" id="ARBA00022737"/>
    </source>
</evidence>
<evidence type="ECO:0000256" key="4">
    <source>
        <dbReference type="SAM" id="MobiDB-lite"/>
    </source>
</evidence>
<sequence length="1056" mass="115107">MFLPFVVTSARPRHHWQCGLSFNAIPYPQSSSTIYTTKLIHCTPVSNGSEGAAAWSSSFGTILQKISVQRAQLQSLNHGADHLAEDVEALDETLEVENEVKGELVEDAHEAMGGWEGTWFKYDRCEPVEVLQQRPNQVIDLVRDMDWHIKKAFFQMLIQGVRGREAYLLQQLITGYHGDLQGFDIFNEMSEQLSDRIMRQLRFVDLASCRLVCKGWYKRVMTYGTLRYAIDRFTQIHEVMNIAREHPLRSNWNKLCRLYQREMSWRKGKPVRIDELNGHTNYVTSIKDRAGWIVSGGYDEVVCLWEAATGNCSRIWHLGSAVSCVELHVDKRMEGGGVIVAAFVDVGVVKIWPIHGTQCMHTLIGHQKGVRALAMNERFLVTAGFDQTILNVHLVGTTVYSLCIDATLRVYDIPSRTLLNQVKLFEVQPGSTLQWSCLRDGTLFAATNKKVYIWKMENLESPFDPHSKGSQRKRTRPRSKSNMSQASDNSLSPYDDDHHSPPYSPTGSTGYSTADMSSRPTTPAVATVVHSNVPRDGSSYFYSASNASSSTCSLIEGVDSVETRVKPSLMTVLNMTTDMWCGELTRHEPPLLILGSRSSAIKLVAVVITKEMLDPPAYKGSSEYVPRQLYPKSIPVQGLPSSQGKGVMCVESDADKLVVGCTGGSIHVVHMDPACVASTLRTTPTILAPTTLHPSAHDTQDSSTKGLTVITSSLPQQSGGATLSPSSAGSNGHPRKLAAAVYRTNSSSIVPKFALPSPDHSPLLSNGSSTFTASLESPVQNHQPRPSISSGTTVTSTFSALATSVPISSPEAGNRGGWRRQSSLPGASVTTGSPQGLPFDDYGVISSNRSSVYSTTRPAVVITTSPFLSSSQRKKSASSDGQALSTPLSKSASKKKKPFSSATSTSTSTPSSNGNSSAGMSAFSKYIPSPPSRIVLRRRATSAAWVHEHKQQQQQQQQPQRPTSPPVDSFSSAPSLAAAGESSTGAKLKSRTDPSRLATVVSKRVSHRFSMDGSRLFGSNDSSSENQLTGLGLSKGGWSLSSPWQSPRRQTEKNKN</sequence>
<dbReference type="InterPro" id="IPR011047">
    <property type="entry name" value="Quinoprotein_ADH-like_sf"/>
</dbReference>
<feature type="compositionally biased region" description="Low complexity" evidence="4">
    <location>
        <begin position="1028"/>
        <end position="1042"/>
    </location>
</feature>
<feature type="region of interest" description="Disordered" evidence="4">
    <location>
        <begin position="463"/>
        <end position="523"/>
    </location>
</feature>
<feature type="compositionally biased region" description="Polar residues" evidence="4">
    <location>
        <begin position="505"/>
        <end position="521"/>
    </location>
</feature>
<protein>
    <recommendedName>
        <fullName evidence="7">F-box domain-containing protein</fullName>
    </recommendedName>
</protein>
<dbReference type="Pfam" id="PF00400">
    <property type="entry name" value="WD40"/>
    <property type="match status" value="2"/>
</dbReference>
<feature type="repeat" description="WD" evidence="3">
    <location>
        <begin position="276"/>
        <end position="315"/>
    </location>
</feature>
<feature type="compositionally biased region" description="Low complexity" evidence="4">
    <location>
        <begin position="899"/>
        <end position="924"/>
    </location>
</feature>
<evidence type="ECO:0000313" key="6">
    <source>
        <dbReference type="Proteomes" id="UP000807716"/>
    </source>
</evidence>
<dbReference type="PANTHER" id="PTHR47438:SF1">
    <property type="entry name" value="PHOSPHATE METABOLISM PROTEIN 8-RELATED"/>
    <property type="match status" value="1"/>
</dbReference>
<keyword evidence="1 3" id="KW-0853">WD repeat</keyword>
<accession>A0A9P6Q7G6</accession>
<reference evidence="5" key="1">
    <citation type="journal article" date="2020" name="Fungal Divers.">
        <title>Resolving the Mortierellaceae phylogeny through synthesis of multi-gene phylogenetics and phylogenomics.</title>
        <authorList>
            <person name="Vandepol N."/>
            <person name="Liber J."/>
            <person name="Desiro A."/>
            <person name="Na H."/>
            <person name="Kennedy M."/>
            <person name="Barry K."/>
            <person name="Grigoriev I.V."/>
            <person name="Miller A.N."/>
            <person name="O'Donnell K."/>
            <person name="Stajich J.E."/>
            <person name="Bonito G."/>
        </authorList>
    </citation>
    <scope>NUCLEOTIDE SEQUENCE</scope>
    <source>
        <strain evidence="5">BC1065</strain>
    </source>
</reference>